<name>A0A1Y2J755_TRAC3</name>
<sequence>LLETRPVPAAAPALAASPPAFLSSIRSPDATPFLLRGGRAADGGSPRDALLRTLRGAGERLVEVEVGRYDRPAGFERVQVLLGVYLEWLTRSEGEREGEKVQLYLAQWRARDEIPGLEQLVKPPPLLAPLLESGAVDLYQTSFFIGPSTAVTPLHYDPYYNLYTVYASSDASTHAKHFVLFPPAASEHLSRADDGSVMRNTSPVDLHLRRSGGGDGFDVVLDPESASARVRDALLRGEGGALSCVVREGDTLFVPRRWWHRVENVALREGGAAWQGWTAGVGWWFLPRS</sequence>
<accession>A0A1Y2J755</accession>
<evidence type="ECO:0000313" key="2">
    <source>
        <dbReference type="EMBL" id="OSD08062.1"/>
    </source>
</evidence>
<dbReference type="Proteomes" id="UP000193067">
    <property type="component" value="Unassembled WGS sequence"/>
</dbReference>
<reference evidence="2 3" key="1">
    <citation type="journal article" date="2015" name="Biotechnol. Biofuels">
        <title>Enhanced degradation of softwood versus hardwood by the white-rot fungus Pycnoporus coccineus.</title>
        <authorList>
            <person name="Couturier M."/>
            <person name="Navarro D."/>
            <person name="Chevret D."/>
            <person name="Henrissat B."/>
            <person name="Piumi F."/>
            <person name="Ruiz-Duenas F.J."/>
            <person name="Martinez A.T."/>
            <person name="Grigoriev I.V."/>
            <person name="Riley R."/>
            <person name="Lipzen A."/>
            <person name="Berrin J.G."/>
            <person name="Master E.R."/>
            <person name="Rosso M.N."/>
        </authorList>
    </citation>
    <scope>NUCLEOTIDE SEQUENCE [LARGE SCALE GENOMIC DNA]</scope>
    <source>
        <strain evidence="2 3">BRFM310</strain>
    </source>
</reference>
<evidence type="ECO:0000259" key="1">
    <source>
        <dbReference type="PROSITE" id="PS51184"/>
    </source>
</evidence>
<gene>
    <name evidence="2" type="ORF">PYCCODRAFT_1337239</name>
</gene>
<dbReference type="EMBL" id="KZ084087">
    <property type="protein sequence ID" value="OSD08062.1"/>
    <property type="molecule type" value="Genomic_DNA"/>
</dbReference>
<dbReference type="PANTHER" id="PTHR12461">
    <property type="entry name" value="HYPOXIA-INDUCIBLE FACTOR 1 ALPHA INHIBITOR-RELATED"/>
    <property type="match status" value="1"/>
</dbReference>
<keyword evidence="3" id="KW-1185">Reference proteome</keyword>
<feature type="domain" description="JmjC" evidence="1">
    <location>
        <begin position="112"/>
        <end position="289"/>
    </location>
</feature>
<proteinExistence type="predicted"/>
<feature type="non-terminal residue" evidence="2">
    <location>
        <position position="1"/>
    </location>
</feature>
<feature type="non-terminal residue" evidence="2">
    <location>
        <position position="289"/>
    </location>
</feature>
<dbReference type="Gene3D" id="2.60.120.650">
    <property type="entry name" value="Cupin"/>
    <property type="match status" value="1"/>
</dbReference>
<protein>
    <submittedName>
        <fullName evidence="2">Clavaminate synthase-like protein</fullName>
    </submittedName>
</protein>
<dbReference type="Pfam" id="PF13621">
    <property type="entry name" value="Cupin_8"/>
    <property type="match status" value="1"/>
</dbReference>
<dbReference type="InterPro" id="IPR041667">
    <property type="entry name" value="Cupin_8"/>
</dbReference>
<dbReference type="AlphaFoldDB" id="A0A1Y2J755"/>
<dbReference type="InterPro" id="IPR003347">
    <property type="entry name" value="JmjC_dom"/>
</dbReference>
<organism evidence="2 3">
    <name type="scientific">Trametes coccinea (strain BRFM310)</name>
    <name type="common">Pycnoporus coccineus</name>
    <dbReference type="NCBI Taxonomy" id="1353009"/>
    <lineage>
        <taxon>Eukaryota</taxon>
        <taxon>Fungi</taxon>
        <taxon>Dikarya</taxon>
        <taxon>Basidiomycota</taxon>
        <taxon>Agaricomycotina</taxon>
        <taxon>Agaricomycetes</taxon>
        <taxon>Polyporales</taxon>
        <taxon>Polyporaceae</taxon>
        <taxon>Trametes</taxon>
    </lineage>
</organism>
<dbReference type="PANTHER" id="PTHR12461:SF105">
    <property type="entry name" value="HYPOXIA-INDUCIBLE FACTOR 1-ALPHA INHIBITOR"/>
    <property type="match status" value="1"/>
</dbReference>
<evidence type="ECO:0000313" key="3">
    <source>
        <dbReference type="Proteomes" id="UP000193067"/>
    </source>
</evidence>
<dbReference type="OrthoDB" id="424465at2759"/>
<dbReference type="PROSITE" id="PS51184">
    <property type="entry name" value="JMJC"/>
    <property type="match status" value="1"/>
</dbReference>
<dbReference type="SUPFAM" id="SSF51197">
    <property type="entry name" value="Clavaminate synthase-like"/>
    <property type="match status" value="1"/>
</dbReference>